<dbReference type="InterPro" id="IPR050667">
    <property type="entry name" value="PPR-containing_protein"/>
</dbReference>
<evidence type="ECO:0000313" key="6">
    <source>
        <dbReference type="Proteomes" id="UP001154282"/>
    </source>
</evidence>
<feature type="repeat" description="PPR" evidence="3">
    <location>
        <begin position="1026"/>
        <end position="1060"/>
    </location>
</feature>
<feature type="repeat" description="PPR" evidence="3">
    <location>
        <begin position="1061"/>
        <end position="1095"/>
    </location>
</feature>
<evidence type="ECO:0000313" key="5">
    <source>
        <dbReference type="EMBL" id="CAI0388435.1"/>
    </source>
</evidence>
<dbReference type="PANTHER" id="PTHR47939:SF6">
    <property type="entry name" value="OS03G0168400 PROTEIN"/>
    <property type="match status" value="1"/>
</dbReference>
<dbReference type="EMBL" id="CAMGYJ010000002">
    <property type="protein sequence ID" value="CAI0388435.1"/>
    <property type="molecule type" value="Genomic_DNA"/>
</dbReference>
<dbReference type="Pfam" id="PF13041">
    <property type="entry name" value="PPR_2"/>
    <property type="match status" value="2"/>
</dbReference>
<dbReference type="InterPro" id="IPR057027">
    <property type="entry name" value="TPR_mt"/>
</dbReference>
<reference evidence="5" key="1">
    <citation type="submission" date="2022-08" db="EMBL/GenBank/DDBJ databases">
        <authorList>
            <person name="Gutierrez-Valencia J."/>
        </authorList>
    </citation>
    <scope>NUCLEOTIDE SEQUENCE</scope>
</reference>
<dbReference type="AlphaFoldDB" id="A0AAV0HT64"/>
<dbReference type="PROSITE" id="PS51375">
    <property type="entry name" value="PPR"/>
    <property type="match status" value="10"/>
</dbReference>
<feature type="repeat" description="PPR" evidence="3">
    <location>
        <begin position="990"/>
        <end position="1025"/>
    </location>
</feature>
<feature type="repeat" description="PPR" evidence="3">
    <location>
        <begin position="423"/>
        <end position="457"/>
    </location>
</feature>
<comment type="caution">
    <text evidence="5">The sequence shown here is derived from an EMBL/GenBank/DDBJ whole genome shotgun (WGS) entry which is preliminary data.</text>
</comment>
<protein>
    <recommendedName>
        <fullName evidence="4">Pentatricopeptide repeat-containing protein-mitochondrial domain-containing protein</fullName>
    </recommendedName>
</protein>
<dbReference type="PANTHER" id="PTHR47939">
    <property type="entry name" value="MEMBRANE-ASSOCIATED SALT-INDUCIBLE PROTEIN-LIKE"/>
    <property type="match status" value="1"/>
</dbReference>
<dbReference type="Pfam" id="PF13812">
    <property type="entry name" value="PPR_3"/>
    <property type="match status" value="1"/>
</dbReference>
<feature type="repeat" description="PPR" evidence="3">
    <location>
        <begin position="178"/>
        <end position="212"/>
    </location>
</feature>
<dbReference type="InterPro" id="IPR002885">
    <property type="entry name" value="PPR_rpt"/>
</dbReference>
<evidence type="ECO:0000256" key="1">
    <source>
        <dbReference type="ARBA" id="ARBA00007626"/>
    </source>
</evidence>
<feature type="repeat" description="PPR" evidence="3">
    <location>
        <begin position="353"/>
        <end position="387"/>
    </location>
</feature>
<dbReference type="Pfam" id="PF01535">
    <property type="entry name" value="PPR"/>
    <property type="match status" value="5"/>
</dbReference>
<evidence type="ECO:0000256" key="3">
    <source>
        <dbReference type="PROSITE-ProRule" id="PRU00708"/>
    </source>
</evidence>
<feature type="repeat" description="PPR" evidence="3">
    <location>
        <begin position="850"/>
        <end position="884"/>
    </location>
</feature>
<dbReference type="Pfam" id="PF23276">
    <property type="entry name" value="TPR_24"/>
    <property type="match status" value="1"/>
</dbReference>
<accession>A0AAV0HT64</accession>
<feature type="repeat" description="PPR" evidence="3">
    <location>
        <begin position="388"/>
        <end position="422"/>
    </location>
</feature>
<keyword evidence="2" id="KW-0677">Repeat</keyword>
<organism evidence="5 6">
    <name type="scientific">Linum tenue</name>
    <dbReference type="NCBI Taxonomy" id="586396"/>
    <lineage>
        <taxon>Eukaryota</taxon>
        <taxon>Viridiplantae</taxon>
        <taxon>Streptophyta</taxon>
        <taxon>Embryophyta</taxon>
        <taxon>Tracheophyta</taxon>
        <taxon>Spermatophyta</taxon>
        <taxon>Magnoliopsida</taxon>
        <taxon>eudicotyledons</taxon>
        <taxon>Gunneridae</taxon>
        <taxon>Pentapetalae</taxon>
        <taxon>rosids</taxon>
        <taxon>fabids</taxon>
        <taxon>Malpighiales</taxon>
        <taxon>Linaceae</taxon>
        <taxon>Linum</taxon>
    </lineage>
</organism>
<feature type="domain" description="Pentatricopeptide repeat-containing protein-mitochondrial" evidence="4">
    <location>
        <begin position="829"/>
        <end position="916"/>
    </location>
</feature>
<dbReference type="InterPro" id="IPR011990">
    <property type="entry name" value="TPR-like_helical_dom_sf"/>
</dbReference>
<dbReference type="SUPFAM" id="SSF48452">
    <property type="entry name" value="TPR-like"/>
    <property type="match status" value="1"/>
</dbReference>
<keyword evidence="6" id="KW-1185">Reference proteome</keyword>
<proteinExistence type="inferred from homology"/>
<gene>
    <name evidence="5" type="ORF">LITE_LOCUS5829</name>
</gene>
<dbReference type="Gene3D" id="1.25.40.10">
    <property type="entry name" value="Tetratricopeptide repeat domain"/>
    <property type="match status" value="7"/>
</dbReference>
<sequence length="1150" mass="129514">MLRIIRTGNSIRKPRRFSLLKLLVSAKSNFSATAPSDIDCVGIAQSVICKASSLFPNSNKGKVHNLSSGPSVKHLLWDISDTVPDVARRFRRFHCLQPEHVLEMLLGFQFESRMVNVKKEKVESLWGIFNFASKQGIWFKHLPKSCEAMASLLLQSGMFTEVQLLLLEVERQGISLDGNEIYDGLIRGYVEASKPERAGLVYEKMREQGLVPSSMCYHGLLNLLVRMKRSELAFRVCVDMVELQVVLDDGLNAGLENVCRLLCVDGMIKEARRLLKKAMGLGFNPSSFLVNEIACGYCSKHDYEDSLQFFAKMKCAPSVLTGNKIIWSLCHNFDAESANLFRLEMEQLGFIPDDKSFGILIGQCCKERNLRDAFLHFSEMVSRGLKPGTWSYNALIGGMLKEGMWDQAGIILDEMMDSGITPGLSTFRILLAGYFKARQFEEAKKIVHKMREIGLVAPSPIEDPLSKAFLILGFNPASVRFKRDNGSSFLKTEFLDQLGNGLYLDADIKEFRKKVKQILEDSLIPDFNVLLREELDDGNFRDAFSIVDEMVRWGQEPTPDVFTRLVKGLCGSRSQIRLCNFLIEKVPKFSNLLNEEVLNYLVQAYCKIGLAETARIIFGQMIQRNMRIDSSSFTALITALCKKGNLSDNLHECWDIAQNSKWLPQLKDFSRIIEGIVYRGMLMEAVELLEKLLVLHPNSRPEIYCIFLEKLSVTGLASIAYLVLEELEKHGFIVDDTTYSNLVAGLYKERKYADAYKIFNHVLARSLVLGSDVSVILIPQLCIVSVPKANLLEETELGKDSSSSFSFVGALHRRFGVRGKIKEAASLLQGNRDLTRSVLNEMEAKHLPFNDATYNFLIDGFAKCKDVSSSIYYMSAMVSMDLQPSSSSLRSLVSCLLKQDDSSKVLDLSREMESKGWVHGSILQNAVAEQLLVQNKFEDAENFLDRVVDKGLAPDTINYDRLIKLFCCYGRTSKAIDLLNIMLKKRNLPNSRSYDYIIQSLCKHNKVNEALDFHAELLDRDDGKPSIETWSLLAHKLCQEGRASEAEELLHAMLAAGEIPGREMYSCVIESYRSENNLRNASKVMGMMQRSGYDPDFESHWSLISNLSTSSMVKEADNDKTSGGFLTGLLFGSGHPVRTRSNSNRINKPL</sequence>
<evidence type="ECO:0000256" key="2">
    <source>
        <dbReference type="ARBA" id="ARBA00022737"/>
    </source>
</evidence>
<dbReference type="Proteomes" id="UP001154282">
    <property type="component" value="Unassembled WGS sequence"/>
</dbReference>
<feature type="repeat" description="PPR" evidence="3">
    <location>
        <begin position="955"/>
        <end position="989"/>
    </location>
</feature>
<dbReference type="NCBIfam" id="TIGR00756">
    <property type="entry name" value="PPR"/>
    <property type="match status" value="5"/>
</dbReference>
<name>A0AAV0HT64_9ROSI</name>
<feature type="repeat" description="PPR" evidence="3">
    <location>
        <begin position="594"/>
        <end position="628"/>
    </location>
</feature>
<comment type="similarity">
    <text evidence="1">Belongs to the PPR family. P subfamily.</text>
</comment>
<evidence type="ECO:0000259" key="4">
    <source>
        <dbReference type="Pfam" id="PF23276"/>
    </source>
</evidence>